<organism evidence="1 2">
    <name type="scientific">Nephila pilipes</name>
    <name type="common">Giant wood spider</name>
    <name type="synonym">Nephila maculata</name>
    <dbReference type="NCBI Taxonomy" id="299642"/>
    <lineage>
        <taxon>Eukaryota</taxon>
        <taxon>Metazoa</taxon>
        <taxon>Ecdysozoa</taxon>
        <taxon>Arthropoda</taxon>
        <taxon>Chelicerata</taxon>
        <taxon>Arachnida</taxon>
        <taxon>Araneae</taxon>
        <taxon>Araneomorphae</taxon>
        <taxon>Entelegynae</taxon>
        <taxon>Araneoidea</taxon>
        <taxon>Nephilidae</taxon>
        <taxon>Nephila</taxon>
    </lineage>
</organism>
<name>A0A8X6N917_NEPPI</name>
<proteinExistence type="predicted"/>
<dbReference type="Proteomes" id="UP000887013">
    <property type="component" value="Unassembled WGS sequence"/>
</dbReference>
<gene>
    <name evidence="1" type="primary">AVEN_198022_1</name>
    <name evidence="1" type="ORF">NPIL_236691</name>
</gene>
<dbReference type="EMBL" id="BMAW01101900">
    <property type="protein sequence ID" value="GFT01671.1"/>
    <property type="molecule type" value="Genomic_DNA"/>
</dbReference>
<comment type="caution">
    <text evidence="1">The sequence shown here is derived from an EMBL/GenBank/DDBJ whole genome shotgun (WGS) entry which is preliminary data.</text>
</comment>
<protein>
    <submittedName>
        <fullName evidence="1">Uncharacterized protein</fullName>
    </submittedName>
</protein>
<evidence type="ECO:0000313" key="1">
    <source>
        <dbReference type="EMBL" id="GFT01671.1"/>
    </source>
</evidence>
<dbReference type="AlphaFoldDB" id="A0A8X6N917"/>
<accession>A0A8X6N917</accession>
<reference evidence="1" key="1">
    <citation type="submission" date="2020-08" db="EMBL/GenBank/DDBJ databases">
        <title>Multicomponent nature underlies the extraordinary mechanical properties of spider dragline silk.</title>
        <authorList>
            <person name="Kono N."/>
            <person name="Nakamura H."/>
            <person name="Mori M."/>
            <person name="Yoshida Y."/>
            <person name="Ohtoshi R."/>
            <person name="Malay A.D."/>
            <person name="Moran D.A.P."/>
            <person name="Tomita M."/>
            <person name="Numata K."/>
            <person name="Arakawa K."/>
        </authorList>
    </citation>
    <scope>NUCLEOTIDE SEQUENCE</scope>
</reference>
<sequence>MVDEAMNLFKQDDLSLKETKKLILLLRQLNLTITEDGILKSTDMERKIPYAGASEPNLSLWDRQFLAEEKRVKVIEKYFFAI</sequence>
<keyword evidence="2" id="KW-1185">Reference proteome</keyword>
<evidence type="ECO:0000313" key="2">
    <source>
        <dbReference type="Proteomes" id="UP000887013"/>
    </source>
</evidence>